<feature type="domain" description="Guanylate cyclase" evidence="2">
    <location>
        <begin position="275"/>
        <end position="406"/>
    </location>
</feature>
<dbReference type="InterPro" id="IPR001054">
    <property type="entry name" value="A/G_cyclase"/>
</dbReference>
<gene>
    <name evidence="3" type="ORF">HW564_17470</name>
</gene>
<dbReference type="EMBL" id="JABXIY010000049">
    <property type="protein sequence ID" value="NVK98720.1"/>
    <property type="molecule type" value="Genomic_DNA"/>
</dbReference>
<proteinExistence type="predicted"/>
<accession>A0A850LLQ8</accession>
<name>A0A850LLQ8_9RHOB</name>
<dbReference type="InterPro" id="IPR029787">
    <property type="entry name" value="Nucleotide_cyclase"/>
</dbReference>
<dbReference type="Pfam" id="PF00211">
    <property type="entry name" value="Guanylate_cyc"/>
    <property type="match status" value="1"/>
</dbReference>
<organism evidence="3 4">
    <name type="scientific">Ruegeria pomeroyi</name>
    <dbReference type="NCBI Taxonomy" id="89184"/>
    <lineage>
        <taxon>Bacteria</taxon>
        <taxon>Pseudomonadati</taxon>
        <taxon>Pseudomonadota</taxon>
        <taxon>Alphaproteobacteria</taxon>
        <taxon>Rhodobacterales</taxon>
        <taxon>Roseobacteraceae</taxon>
        <taxon>Ruegeria</taxon>
    </lineage>
</organism>
<dbReference type="PANTHER" id="PTHR43081:SF1">
    <property type="entry name" value="ADENYLATE CYCLASE, TERMINAL-DIFFERENTIATION SPECIFIC"/>
    <property type="match status" value="1"/>
</dbReference>
<keyword evidence="1" id="KW-0472">Membrane</keyword>
<dbReference type="RefSeq" id="WP_011049133.1">
    <property type="nucleotide sequence ID" value="NZ_CP076685.1"/>
</dbReference>
<dbReference type="SUPFAM" id="SSF55073">
    <property type="entry name" value="Nucleotide cyclase"/>
    <property type="match status" value="1"/>
</dbReference>
<dbReference type="OMA" id="WIMLGME"/>
<feature type="transmembrane region" description="Helical" evidence="1">
    <location>
        <begin position="96"/>
        <end position="114"/>
    </location>
</feature>
<evidence type="ECO:0000256" key="1">
    <source>
        <dbReference type="SAM" id="Phobius"/>
    </source>
</evidence>
<dbReference type="GO" id="GO:0009190">
    <property type="term" value="P:cyclic nucleotide biosynthetic process"/>
    <property type="evidence" value="ECO:0007669"/>
    <property type="project" value="InterPro"/>
</dbReference>
<feature type="transmembrane region" description="Helical" evidence="1">
    <location>
        <begin position="208"/>
        <end position="227"/>
    </location>
</feature>
<dbReference type="InterPro" id="IPR050697">
    <property type="entry name" value="Adenylyl/Guanylyl_Cyclase_3/4"/>
</dbReference>
<evidence type="ECO:0000313" key="3">
    <source>
        <dbReference type="EMBL" id="NVK98720.1"/>
    </source>
</evidence>
<feature type="transmembrane region" description="Helical" evidence="1">
    <location>
        <begin position="43"/>
        <end position="62"/>
    </location>
</feature>
<dbReference type="GO" id="GO:0035556">
    <property type="term" value="P:intracellular signal transduction"/>
    <property type="evidence" value="ECO:0007669"/>
    <property type="project" value="InterPro"/>
</dbReference>
<dbReference type="Gene3D" id="3.30.70.1230">
    <property type="entry name" value="Nucleotide cyclase"/>
    <property type="match status" value="1"/>
</dbReference>
<feature type="transmembrane region" description="Helical" evidence="1">
    <location>
        <begin position="134"/>
        <end position="150"/>
    </location>
</feature>
<keyword evidence="1" id="KW-0812">Transmembrane</keyword>
<dbReference type="AlphaFoldDB" id="A0A850LLQ8"/>
<feature type="transmembrane region" description="Helical" evidence="1">
    <location>
        <begin position="68"/>
        <end position="84"/>
    </location>
</feature>
<sequence length="458" mass="51256">MTDSTVAPPRRERFFFTQPDEFDFDNRFTQAALTKHKREGLELAVRARWIAMAVIAVLLVFVNPHWDVVYYHAILALLAVNGWFIRRAGRVGQSRLELLLILIDLLIMTLGMVLPNPLSDDVRPLAMQYRFDNFQYFFVILAAGTLAYSWRTVITIGTWTAMLWTLGWVIARWQSEPIAELSARAQAAFAGFPDVAEQLDPNSFMLQLRVQEVVVFLIVAVTLGVTVRRFNRLLTTNAGLERERANLSRYFSPNVVDALSQNDEPLKQVRQEDIAVLFIDIIGFTRFAAGRDPYEVIEVLRGFHARMEGEVFRHHGTLDKYLGDGLMATFGTPVAGQSDGSNALACARAMAKTIGDWNRERRRAGEPEIRAGIGVHYGPAVLGDIGANRLEFAVIGNTVNVAAKLETQTRVYDASIVISDDLRRKVLAEGGAILTDGFDERRDEAIPGMAAPMTVWVL</sequence>
<protein>
    <submittedName>
        <fullName evidence="3">Adenylate/guanylate cyclase domain-containing protein</fullName>
    </submittedName>
</protein>
<comment type="caution">
    <text evidence="3">The sequence shown here is derived from an EMBL/GenBank/DDBJ whole genome shotgun (WGS) entry which is preliminary data.</text>
</comment>
<evidence type="ECO:0000259" key="2">
    <source>
        <dbReference type="PROSITE" id="PS50125"/>
    </source>
</evidence>
<evidence type="ECO:0000313" key="4">
    <source>
        <dbReference type="Proteomes" id="UP000565723"/>
    </source>
</evidence>
<dbReference type="PROSITE" id="PS50125">
    <property type="entry name" value="GUANYLATE_CYCLASE_2"/>
    <property type="match status" value="1"/>
</dbReference>
<dbReference type="CDD" id="cd07302">
    <property type="entry name" value="CHD"/>
    <property type="match status" value="1"/>
</dbReference>
<dbReference type="PANTHER" id="PTHR43081">
    <property type="entry name" value="ADENYLATE CYCLASE, TERMINAL-DIFFERENTIATION SPECIFIC-RELATED"/>
    <property type="match status" value="1"/>
</dbReference>
<keyword evidence="1" id="KW-1133">Transmembrane helix</keyword>
<dbReference type="SMART" id="SM00044">
    <property type="entry name" value="CYCc"/>
    <property type="match status" value="1"/>
</dbReference>
<reference evidence="3 4" key="1">
    <citation type="journal article" date="2020" name="Proc. Natl. Acad. Sci. U.S.A.">
        <title>Ecological drivers of bacterial community assembly in synthetic phycospheres.</title>
        <authorList>
            <person name="Fu H."/>
            <person name="Uchimiya M."/>
            <person name="Gore J."/>
            <person name="Moran M.A."/>
        </authorList>
    </citation>
    <scope>NUCLEOTIDE SEQUENCE [LARGE SCALE GENOMIC DNA]</scope>
    <source>
        <strain evidence="3">HF-Din03</strain>
    </source>
</reference>
<dbReference type="Proteomes" id="UP000565723">
    <property type="component" value="Unassembled WGS sequence"/>
</dbReference>
<dbReference type="GO" id="GO:0004016">
    <property type="term" value="F:adenylate cyclase activity"/>
    <property type="evidence" value="ECO:0007669"/>
    <property type="project" value="UniProtKB-ARBA"/>
</dbReference>